<protein>
    <submittedName>
        <fullName evidence="2">LarC family nickel insertion protein</fullName>
    </submittedName>
</protein>
<dbReference type="Gene3D" id="3.30.70.1380">
    <property type="entry name" value="Transcriptional regulatory protein pf0864 domain like"/>
    <property type="match status" value="1"/>
</dbReference>
<proteinExistence type="predicted"/>
<accession>A0ABX7B7W7</accession>
<evidence type="ECO:0000313" key="2">
    <source>
        <dbReference type="EMBL" id="QQP90456.1"/>
    </source>
</evidence>
<sequence>MTLRHIHLDAVGGIAGDMFVAALVDAVPALRDRVLGDAAAVLPSGAGTPVFSAGASAGISVLRFGLEGGRGGGSDHHHDGVGSYRHMVGLIREAPLSEGTAGHAVAILTLLAEAEAAIHGVPVEQVHFHEIGDWDSLMDVVAAGSVAAALDAAWSVSDLPLGGGRVRTAHGMLPVPAPATARLLQGFDWRDDGVSGERVTPTGAAILRHLAKGPGRPGGRLEATGSGAGTRELPGMPNILRALVFDTAAAEVRDAGQKVAVLSFDVDDMTGEEIGVAADRLRALDGVLDLALAPLAGKKGRPLTGFRLLVRPGALGFVQERCLLETSTIGLRWRTERRTVLPRVSSGETVRVKRVERPGGGTTAKAESDDLAGLDGLAARRARKARAEIEAESGP</sequence>
<dbReference type="RefSeq" id="WP_201077551.1">
    <property type="nucleotide sequence ID" value="NZ_CP067420.1"/>
</dbReference>
<keyword evidence="1" id="KW-0533">Nickel</keyword>
<dbReference type="PANTHER" id="PTHR36566:SF1">
    <property type="entry name" value="PYRIDINIUM-3,5-BISTHIOCARBOXYLIC ACID MONONUCLEOTIDE NICKEL INSERTION PROTEIN"/>
    <property type="match status" value="1"/>
</dbReference>
<name>A0ABX7B7W7_9PROT</name>
<evidence type="ECO:0000256" key="1">
    <source>
        <dbReference type="ARBA" id="ARBA00022596"/>
    </source>
</evidence>
<reference evidence="2" key="1">
    <citation type="submission" date="2021-02" db="EMBL/GenBank/DDBJ databases">
        <title>Skermanella TT6 skin isolate.</title>
        <authorList>
            <person name="Lee K."/>
            <person name="Ganzorig M."/>
        </authorList>
    </citation>
    <scope>NUCLEOTIDE SEQUENCE</scope>
    <source>
        <strain evidence="2">TT6</strain>
    </source>
</reference>
<dbReference type="Proteomes" id="UP000595197">
    <property type="component" value="Chromosome"/>
</dbReference>
<dbReference type="EMBL" id="CP067420">
    <property type="protein sequence ID" value="QQP90456.1"/>
    <property type="molecule type" value="Genomic_DNA"/>
</dbReference>
<keyword evidence="3" id="KW-1185">Reference proteome</keyword>
<dbReference type="InterPro" id="IPR002822">
    <property type="entry name" value="Ni_insertion"/>
</dbReference>
<gene>
    <name evidence="2" type="ORF">IGS68_04145</name>
</gene>
<dbReference type="Pfam" id="PF01969">
    <property type="entry name" value="Ni_insertion"/>
    <property type="match status" value="1"/>
</dbReference>
<organism evidence="2 3">
    <name type="scientific">Skermanella cutis</name>
    <dbReference type="NCBI Taxonomy" id="2775420"/>
    <lineage>
        <taxon>Bacteria</taxon>
        <taxon>Pseudomonadati</taxon>
        <taxon>Pseudomonadota</taxon>
        <taxon>Alphaproteobacteria</taxon>
        <taxon>Rhodospirillales</taxon>
        <taxon>Azospirillaceae</taxon>
        <taxon>Skermanella</taxon>
    </lineage>
</organism>
<dbReference type="PANTHER" id="PTHR36566">
    <property type="entry name" value="NICKEL INSERTION PROTEIN-RELATED"/>
    <property type="match status" value="1"/>
</dbReference>
<evidence type="ECO:0000313" key="3">
    <source>
        <dbReference type="Proteomes" id="UP000595197"/>
    </source>
</evidence>